<keyword evidence="7 8" id="KW-0472">Membrane</keyword>
<evidence type="ECO:0000256" key="6">
    <source>
        <dbReference type="ARBA" id="ARBA00022989"/>
    </source>
</evidence>
<name>A0A379Z9A3_9GAMM</name>
<dbReference type="SUPFAM" id="SSF103473">
    <property type="entry name" value="MFS general substrate transporter"/>
    <property type="match status" value="1"/>
</dbReference>
<dbReference type="InterPro" id="IPR036259">
    <property type="entry name" value="MFS_trans_sf"/>
</dbReference>
<evidence type="ECO:0000259" key="9">
    <source>
        <dbReference type="PROSITE" id="PS50850"/>
    </source>
</evidence>
<dbReference type="PANTHER" id="PTHR42718">
    <property type="entry name" value="MAJOR FACILITATOR SUPERFAMILY MULTIDRUG TRANSPORTER MFSC"/>
    <property type="match status" value="1"/>
</dbReference>
<feature type="transmembrane region" description="Helical" evidence="8">
    <location>
        <begin position="137"/>
        <end position="158"/>
    </location>
</feature>
<reference evidence="10 11" key="1">
    <citation type="submission" date="2018-06" db="EMBL/GenBank/DDBJ databases">
        <authorList>
            <consortium name="Pathogen Informatics"/>
            <person name="Doyle S."/>
        </authorList>
    </citation>
    <scope>NUCLEOTIDE SEQUENCE [LARGE SCALE GENOMIC DNA]</scope>
    <source>
        <strain evidence="10 11">NCTC10738</strain>
    </source>
</reference>
<evidence type="ECO:0000256" key="2">
    <source>
        <dbReference type="ARBA" id="ARBA00008537"/>
    </source>
</evidence>
<protein>
    <submittedName>
        <fullName evidence="10">Spectinomycin tetracycline efflux pump</fullName>
    </submittedName>
</protein>
<feature type="transmembrane region" description="Helical" evidence="8">
    <location>
        <begin position="7"/>
        <end position="27"/>
    </location>
</feature>
<dbReference type="PANTHER" id="PTHR42718:SF9">
    <property type="entry name" value="MAJOR FACILITATOR SUPERFAMILY MULTIDRUG TRANSPORTER MFSC"/>
    <property type="match status" value="1"/>
</dbReference>
<feature type="transmembrane region" description="Helical" evidence="8">
    <location>
        <begin position="223"/>
        <end position="244"/>
    </location>
</feature>
<dbReference type="InterPro" id="IPR004638">
    <property type="entry name" value="EmrB-like"/>
</dbReference>
<proteinExistence type="inferred from homology"/>
<keyword evidence="5 8" id="KW-0812">Transmembrane</keyword>
<keyword evidence="11" id="KW-1185">Reference proteome</keyword>
<dbReference type="PROSITE" id="PS50850">
    <property type="entry name" value="MFS"/>
    <property type="match status" value="1"/>
</dbReference>
<feature type="transmembrane region" description="Helical" evidence="8">
    <location>
        <begin position="74"/>
        <end position="98"/>
    </location>
</feature>
<evidence type="ECO:0000256" key="1">
    <source>
        <dbReference type="ARBA" id="ARBA00004651"/>
    </source>
</evidence>
<evidence type="ECO:0000256" key="3">
    <source>
        <dbReference type="ARBA" id="ARBA00022448"/>
    </source>
</evidence>
<feature type="transmembrane region" description="Helical" evidence="8">
    <location>
        <begin position="401"/>
        <end position="420"/>
    </location>
</feature>
<dbReference type="GO" id="GO:0005886">
    <property type="term" value="C:plasma membrane"/>
    <property type="evidence" value="ECO:0007669"/>
    <property type="project" value="UniProtKB-SubCell"/>
</dbReference>
<keyword evidence="3" id="KW-0813">Transport</keyword>
<feature type="transmembrane region" description="Helical" evidence="8">
    <location>
        <begin position="329"/>
        <end position="347"/>
    </location>
</feature>
<dbReference type="AlphaFoldDB" id="A0A379Z9A3"/>
<dbReference type="Gene3D" id="1.20.1720.10">
    <property type="entry name" value="Multidrug resistance protein D"/>
    <property type="match status" value="1"/>
</dbReference>
<dbReference type="InterPro" id="IPR020846">
    <property type="entry name" value="MFS_dom"/>
</dbReference>
<feature type="transmembrane region" description="Helical" evidence="8">
    <location>
        <begin position="265"/>
        <end position="288"/>
    </location>
</feature>
<dbReference type="CDD" id="cd17321">
    <property type="entry name" value="MFS_MMR_MDR_like"/>
    <property type="match status" value="1"/>
</dbReference>
<dbReference type="InterPro" id="IPR011701">
    <property type="entry name" value="MFS"/>
</dbReference>
<feature type="transmembrane region" description="Helical" evidence="8">
    <location>
        <begin position="164"/>
        <end position="185"/>
    </location>
</feature>
<dbReference type="EMBL" id="UGYO01000001">
    <property type="protein sequence ID" value="SUI57662.1"/>
    <property type="molecule type" value="Genomic_DNA"/>
</dbReference>
<evidence type="ECO:0000256" key="4">
    <source>
        <dbReference type="ARBA" id="ARBA00022475"/>
    </source>
</evidence>
<dbReference type="Proteomes" id="UP000254069">
    <property type="component" value="Unassembled WGS sequence"/>
</dbReference>
<evidence type="ECO:0000313" key="11">
    <source>
        <dbReference type="Proteomes" id="UP000254069"/>
    </source>
</evidence>
<feature type="transmembrane region" description="Helical" evidence="8">
    <location>
        <begin position="440"/>
        <end position="466"/>
    </location>
</feature>
<dbReference type="GO" id="GO:0022857">
    <property type="term" value="F:transmembrane transporter activity"/>
    <property type="evidence" value="ECO:0007669"/>
    <property type="project" value="InterPro"/>
</dbReference>
<keyword evidence="4" id="KW-1003">Cell membrane</keyword>
<feature type="transmembrane region" description="Helical" evidence="8">
    <location>
        <begin position="197"/>
        <end position="217"/>
    </location>
</feature>
<feature type="transmembrane region" description="Helical" evidence="8">
    <location>
        <begin position="104"/>
        <end position="125"/>
    </location>
</feature>
<sequence>MSSLRQVALLAAICLGTFMATLDISIVNVALPTMKQELAISMADSQWVVNAYALCLSALILSSGPLGDRFGRKLLWLCGVVLFTLGSIACAMADSLWLLLLGRVIQGIAGAAVIPGALSLLTHAFSDVGARTRAIGIWSSVSALSLILGPIVGGLLVQHVGWQSIFWINVPIGFIALLLGAWGLDESADPEQAALDFAGQLLSILFLGGLTYGLIGLGEHDWLSYHTLVPLLLAAILFAVFIRVELKAPRPLLPLKLFRQRDFSCYNSASFVLGFSAYSSVFFMSLFFQEAQRWDAAEAGWRMAPEFIAMAVAAMGFGRLAANFGVRRLMNLGYGLMALALMLLSNLQGETAYFLTAGYLALLGLGMGLAVPATSELVMASVGAQRSGMASATMNAVRQTGMTLGIALLGTLMSRVIYTAKETESGGQFDPSGIAAINHQAVAAGFGVAMFWAGVLCLGMTLWLLLLRHPRLGSLAAAKTASDDC</sequence>
<evidence type="ECO:0000313" key="10">
    <source>
        <dbReference type="EMBL" id="SUI57662.1"/>
    </source>
</evidence>
<dbReference type="Gene3D" id="1.20.1250.20">
    <property type="entry name" value="MFS general substrate transporter like domains"/>
    <property type="match status" value="1"/>
</dbReference>
<evidence type="ECO:0000256" key="8">
    <source>
        <dbReference type="SAM" id="Phobius"/>
    </source>
</evidence>
<dbReference type="PRINTS" id="PR01036">
    <property type="entry name" value="TCRTETB"/>
</dbReference>
<accession>A0A379Z9A3</accession>
<feature type="transmembrane region" description="Helical" evidence="8">
    <location>
        <begin position="300"/>
        <end position="322"/>
    </location>
</feature>
<dbReference type="Pfam" id="PF07690">
    <property type="entry name" value="MFS_1"/>
    <property type="match status" value="1"/>
</dbReference>
<evidence type="ECO:0000256" key="7">
    <source>
        <dbReference type="ARBA" id="ARBA00023136"/>
    </source>
</evidence>
<keyword evidence="6 8" id="KW-1133">Transmembrane helix</keyword>
<gene>
    <name evidence="10" type="primary">stp</name>
    <name evidence="10" type="ORF">NCTC10738_01311</name>
</gene>
<feature type="domain" description="Major facilitator superfamily (MFS) profile" evidence="9">
    <location>
        <begin position="9"/>
        <end position="471"/>
    </location>
</feature>
<feature type="transmembrane region" description="Helical" evidence="8">
    <location>
        <begin position="359"/>
        <end position="380"/>
    </location>
</feature>
<comment type="subcellular location">
    <subcellularLocation>
        <location evidence="1">Cell membrane</location>
        <topology evidence="1">Multi-pass membrane protein</topology>
    </subcellularLocation>
</comment>
<evidence type="ECO:0000256" key="5">
    <source>
        <dbReference type="ARBA" id="ARBA00022692"/>
    </source>
</evidence>
<organism evidence="10 11">
    <name type="scientific">Shewanella algae</name>
    <dbReference type="NCBI Taxonomy" id="38313"/>
    <lineage>
        <taxon>Bacteria</taxon>
        <taxon>Pseudomonadati</taxon>
        <taxon>Pseudomonadota</taxon>
        <taxon>Gammaproteobacteria</taxon>
        <taxon>Alteromonadales</taxon>
        <taxon>Shewanellaceae</taxon>
        <taxon>Shewanella</taxon>
    </lineage>
</organism>
<feature type="transmembrane region" description="Helical" evidence="8">
    <location>
        <begin position="47"/>
        <end position="67"/>
    </location>
</feature>
<comment type="similarity">
    <text evidence="2">Belongs to the major facilitator superfamily. EmrB family.</text>
</comment>
<dbReference type="NCBIfam" id="TIGR00711">
    <property type="entry name" value="efflux_EmrB"/>
    <property type="match status" value="1"/>
</dbReference>
<dbReference type="RefSeq" id="WP_115389409.1">
    <property type="nucleotide sequence ID" value="NZ_JADZHC010000008.1"/>
</dbReference>